<accession>A0A4Q5J4Q8</accession>
<dbReference type="EMBL" id="SDPU01000021">
    <property type="protein sequence ID" value="RYU12445.1"/>
    <property type="molecule type" value="Genomic_DNA"/>
</dbReference>
<dbReference type="InterPro" id="IPR005543">
    <property type="entry name" value="PASTA_dom"/>
</dbReference>
<sequence>MPGRRGYSPGVSDAGEVLSSGSDRPGRGGRALLVLAVLAVAAAWFADDVAGLLQDRTTVPRAGDRPVGEAVTLLREAGLDVATHRELEPCWPGRWVIDQAPKPGAEVEPGSTVRLTVTDPASSRSVCPAGVATDNDRALSARFIAFAQTPGPGHDLPWAGRVRVIAPGTDEVVTGERADDAATWTTADRYLLAPATTIGSSWIVQAAEERRCPDPPALAAYRRIAVSDTDPTGAPDRRFDDCRPGSAVSLYVDRDYRIHGVQVIGPLTPP</sequence>
<evidence type="ECO:0000256" key="1">
    <source>
        <dbReference type="SAM" id="MobiDB-lite"/>
    </source>
</evidence>
<organism evidence="3 4">
    <name type="scientific">Nocardioides iriomotensis</name>
    <dbReference type="NCBI Taxonomy" id="715784"/>
    <lineage>
        <taxon>Bacteria</taxon>
        <taxon>Bacillati</taxon>
        <taxon>Actinomycetota</taxon>
        <taxon>Actinomycetes</taxon>
        <taxon>Propionibacteriales</taxon>
        <taxon>Nocardioidaceae</taxon>
        <taxon>Nocardioides</taxon>
    </lineage>
</organism>
<dbReference type="Pfam" id="PF03793">
    <property type="entry name" value="PASTA"/>
    <property type="match status" value="1"/>
</dbReference>
<feature type="region of interest" description="Disordered" evidence="1">
    <location>
        <begin position="1"/>
        <end position="24"/>
    </location>
</feature>
<dbReference type="PROSITE" id="PS51178">
    <property type="entry name" value="PASTA"/>
    <property type="match status" value="1"/>
</dbReference>
<dbReference type="Gene3D" id="3.30.10.20">
    <property type="match status" value="1"/>
</dbReference>
<dbReference type="OrthoDB" id="3790138at2"/>
<feature type="domain" description="PASTA" evidence="2">
    <location>
        <begin position="53"/>
        <end position="119"/>
    </location>
</feature>
<dbReference type="CDD" id="cd06577">
    <property type="entry name" value="PASTA_pknB"/>
    <property type="match status" value="1"/>
</dbReference>
<reference evidence="3 4" key="1">
    <citation type="submission" date="2019-01" db="EMBL/GenBank/DDBJ databases">
        <title>Nocardioides guangzhouensis sp. nov., an actinobacterium isolated from soil.</title>
        <authorList>
            <person name="Fu Y."/>
            <person name="Cai Y."/>
            <person name="Lin Z."/>
            <person name="Chen P."/>
        </authorList>
    </citation>
    <scope>NUCLEOTIDE SEQUENCE [LARGE SCALE GENOMIC DNA]</scope>
    <source>
        <strain evidence="3 4">NBRC 105384</strain>
    </source>
</reference>
<name>A0A4Q5J4Q8_9ACTN</name>
<dbReference type="Proteomes" id="UP000291189">
    <property type="component" value="Unassembled WGS sequence"/>
</dbReference>
<comment type="caution">
    <text evidence="3">The sequence shown here is derived from an EMBL/GenBank/DDBJ whole genome shotgun (WGS) entry which is preliminary data.</text>
</comment>
<keyword evidence="4" id="KW-1185">Reference proteome</keyword>
<dbReference type="AlphaFoldDB" id="A0A4Q5J4Q8"/>
<gene>
    <name evidence="3" type="ORF">ETU37_10630</name>
</gene>
<evidence type="ECO:0000259" key="2">
    <source>
        <dbReference type="PROSITE" id="PS51178"/>
    </source>
</evidence>
<evidence type="ECO:0000313" key="3">
    <source>
        <dbReference type="EMBL" id="RYU12445.1"/>
    </source>
</evidence>
<proteinExistence type="predicted"/>
<evidence type="ECO:0000313" key="4">
    <source>
        <dbReference type="Proteomes" id="UP000291189"/>
    </source>
</evidence>
<protein>
    <submittedName>
        <fullName evidence="3">PASTA domain-containing protein</fullName>
    </submittedName>
</protein>